<name>G7Y5Z7_CLOSI</name>
<dbReference type="EMBL" id="DF142886">
    <property type="protein sequence ID" value="GAA48383.1"/>
    <property type="molecule type" value="Genomic_DNA"/>
</dbReference>
<reference evidence="7" key="1">
    <citation type="journal article" date="2011" name="Genome Biol.">
        <title>The draft genome of the carcinogenic human liver fluke Clonorchis sinensis.</title>
        <authorList>
            <person name="Wang X."/>
            <person name="Chen W."/>
            <person name="Huang Y."/>
            <person name="Sun J."/>
            <person name="Men J."/>
            <person name="Liu H."/>
            <person name="Luo F."/>
            <person name="Guo L."/>
            <person name="Lv X."/>
            <person name="Deng C."/>
            <person name="Zhou C."/>
            <person name="Fan Y."/>
            <person name="Li X."/>
            <person name="Huang L."/>
            <person name="Hu Y."/>
            <person name="Liang C."/>
            <person name="Hu X."/>
            <person name="Xu J."/>
            <person name="Yu X."/>
        </authorList>
    </citation>
    <scope>NUCLEOTIDE SEQUENCE [LARGE SCALE GENOMIC DNA]</scope>
    <source>
        <strain evidence="7">Henan</strain>
    </source>
</reference>
<keyword evidence="3" id="KW-0963">Cytoplasm</keyword>
<organism evidence="7 8">
    <name type="scientific">Clonorchis sinensis</name>
    <name type="common">Chinese liver fluke</name>
    <dbReference type="NCBI Taxonomy" id="79923"/>
    <lineage>
        <taxon>Eukaryota</taxon>
        <taxon>Metazoa</taxon>
        <taxon>Spiralia</taxon>
        <taxon>Lophotrochozoa</taxon>
        <taxon>Platyhelminthes</taxon>
        <taxon>Trematoda</taxon>
        <taxon>Digenea</taxon>
        <taxon>Opisthorchiida</taxon>
        <taxon>Opisthorchiata</taxon>
        <taxon>Opisthorchiidae</taxon>
        <taxon>Clonorchis</taxon>
    </lineage>
</organism>
<evidence type="ECO:0000256" key="2">
    <source>
        <dbReference type="ARBA" id="ARBA00010729"/>
    </source>
</evidence>
<comment type="similarity">
    <text evidence="2">Belongs to the MAPRE family.</text>
</comment>
<evidence type="ECO:0000259" key="6">
    <source>
        <dbReference type="PROSITE" id="PS50021"/>
    </source>
</evidence>
<dbReference type="InterPro" id="IPR001715">
    <property type="entry name" value="CH_dom"/>
</dbReference>
<evidence type="ECO:0000256" key="4">
    <source>
        <dbReference type="ARBA" id="ARBA00023212"/>
    </source>
</evidence>
<dbReference type="FunFam" id="1.10.418.10:FF:000007">
    <property type="entry name" value="Microtubule-associated protein, RP/EB family, member 2"/>
    <property type="match status" value="1"/>
</dbReference>
<dbReference type="InterPro" id="IPR036872">
    <property type="entry name" value="CH_dom_sf"/>
</dbReference>
<dbReference type="PROSITE" id="PS50021">
    <property type="entry name" value="CH"/>
    <property type="match status" value="1"/>
</dbReference>
<gene>
    <name evidence="7" type="ORF">CLF_101537</name>
</gene>
<feature type="domain" description="Calponin-homology (CH)" evidence="6">
    <location>
        <begin position="83"/>
        <end position="185"/>
    </location>
</feature>
<protein>
    <submittedName>
        <fullName evidence="7">Microtubule-associated protein RP/EB family</fullName>
    </submittedName>
</protein>
<dbReference type="GO" id="GO:0008017">
    <property type="term" value="F:microtubule binding"/>
    <property type="evidence" value="ECO:0007669"/>
    <property type="project" value="InterPro"/>
</dbReference>
<proteinExistence type="inferred from homology"/>
<evidence type="ECO:0000313" key="7">
    <source>
        <dbReference type="EMBL" id="GAA48383.1"/>
    </source>
</evidence>
<keyword evidence="8" id="KW-1185">Reference proteome</keyword>
<evidence type="ECO:0000256" key="3">
    <source>
        <dbReference type="ARBA" id="ARBA00022490"/>
    </source>
</evidence>
<dbReference type="Proteomes" id="UP000008909">
    <property type="component" value="Unassembled WGS sequence"/>
</dbReference>
<dbReference type="Pfam" id="PF00307">
    <property type="entry name" value="CH"/>
    <property type="match status" value="1"/>
</dbReference>
<accession>G7Y5Z7</accession>
<evidence type="ECO:0000313" key="8">
    <source>
        <dbReference type="Proteomes" id="UP000008909"/>
    </source>
</evidence>
<feature type="region of interest" description="Disordered" evidence="5">
    <location>
        <begin position="202"/>
        <end position="222"/>
    </location>
</feature>
<evidence type="ECO:0000256" key="1">
    <source>
        <dbReference type="ARBA" id="ARBA00004245"/>
    </source>
</evidence>
<reference key="2">
    <citation type="submission" date="2011-10" db="EMBL/GenBank/DDBJ databases">
        <title>The genome and transcriptome sequence of Clonorchis sinensis provide insights into the carcinogenic liver fluke.</title>
        <authorList>
            <person name="Wang X."/>
            <person name="Huang Y."/>
            <person name="Chen W."/>
            <person name="Liu H."/>
            <person name="Guo L."/>
            <person name="Chen Y."/>
            <person name="Luo F."/>
            <person name="Zhou W."/>
            <person name="Sun J."/>
            <person name="Mao Q."/>
            <person name="Liang P."/>
            <person name="Zhou C."/>
            <person name="Tian Y."/>
            <person name="Men J."/>
            <person name="Lv X."/>
            <person name="Huang L."/>
            <person name="Zhou J."/>
            <person name="Hu Y."/>
            <person name="Li R."/>
            <person name="Zhang F."/>
            <person name="Lei H."/>
            <person name="Li X."/>
            <person name="Hu X."/>
            <person name="Liang C."/>
            <person name="Xu J."/>
            <person name="Wu Z."/>
            <person name="Yu X."/>
        </authorList>
    </citation>
    <scope>NUCLEOTIDE SEQUENCE</scope>
    <source>
        <strain>Henan</strain>
    </source>
</reference>
<dbReference type="AlphaFoldDB" id="G7Y5Z7"/>
<comment type="subcellular location">
    <subcellularLocation>
        <location evidence="1">Cytoplasm</location>
        <location evidence="1">Cytoskeleton</location>
    </subcellularLocation>
</comment>
<dbReference type="Gene3D" id="1.10.418.10">
    <property type="entry name" value="Calponin-like domain"/>
    <property type="match status" value="1"/>
</dbReference>
<dbReference type="CDD" id="cd00014">
    <property type="entry name" value="CH_SF"/>
    <property type="match status" value="1"/>
</dbReference>
<dbReference type="SUPFAM" id="SSF47576">
    <property type="entry name" value="Calponin-homology domain, CH-domain"/>
    <property type="match status" value="1"/>
</dbReference>
<evidence type="ECO:0000256" key="5">
    <source>
        <dbReference type="SAM" id="MobiDB-lite"/>
    </source>
</evidence>
<keyword evidence="4" id="KW-0206">Cytoskeleton</keyword>
<dbReference type="GO" id="GO:0005856">
    <property type="term" value="C:cytoskeleton"/>
    <property type="evidence" value="ECO:0007669"/>
    <property type="project" value="UniProtKB-SubCell"/>
</dbReference>
<sequence>MLNWIDVTTVLNKLSILVASHRELAAVQDFLYQRIVTEKQVYDAVRHGDVVSRMVRKWTEWRLVIMMAAQAVNVHSTSQMTDNLSRHEILQWINQCLDSSYGKIEELCTGAAYCQLTDMLFPGTLVFKKVKFNTKLEHESINNFKVLQALFKKHGVDKEVPIEKLVKGKFQDNFEFVQWYKRFFDANYDGHPYDALAARGGEKLQGSGKAPSKLATGPPRASIPAARNVPAKQVVEREIAHYFTVAFDTFNRSIASALSETTLIPAKFVWIVKVFNADVEMAAMMRETAMTSTAEFAGNGFHTSLPTSPGSFPTFAWLCEDCHSRKSVDWHMEHVAKPVQPMQCDQFSYRGTGLFGKPVTEYSCVLTKYSMGV</sequence>
<dbReference type="PANTHER" id="PTHR10623">
    <property type="entry name" value="MICROTUBULE-ASSOCIATED PROTEIN RP/EB FAMILY MEMBER"/>
    <property type="match status" value="1"/>
</dbReference>
<dbReference type="InterPro" id="IPR027328">
    <property type="entry name" value="MAPRE"/>
</dbReference>